<evidence type="ECO:0000256" key="6">
    <source>
        <dbReference type="ARBA" id="ARBA00022695"/>
    </source>
</evidence>
<evidence type="ECO:0000256" key="13">
    <source>
        <dbReference type="ARBA" id="ARBA00023315"/>
    </source>
</evidence>
<evidence type="ECO:0000256" key="10">
    <source>
        <dbReference type="ARBA" id="ARBA00022960"/>
    </source>
</evidence>
<evidence type="ECO:0000256" key="8">
    <source>
        <dbReference type="ARBA" id="ARBA00022737"/>
    </source>
</evidence>
<evidence type="ECO:0000256" key="4">
    <source>
        <dbReference type="ARBA" id="ARBA00022490"/>
    </source>
</evidence>
<comment type="caution">
    <text evidence="20">The sequence shown here is derived from an EMBL/GenBank/DDBJ whole genome shotgun (WGS) entry which is preliminary data.</text>
</comment>
<dbReference type="SUPFAM" id="SSF53448">
    <property type="entry name" value="Nucleotide-diphospho-sugar transferases"/>
    <property type="match status" value="1"/>
</dbReference>
<feature type="binding site" evidence="18">
    <location>
        <begin position="74"/>
        <end position="75"/>
    </location>
    <ligand>
        <name>UDP-N-acetyl-alpha-D-glucosamine</name>
        <dbReference type="ChEBI" id="CHEBI:57705"/>
    </ligand>
</feature>
<evidence type="ECO:0000256" key="18">
    <source>
        <dbReference type="HAMAP-Rule" id="MF_01631"/>
    </source>
</evidence>
<evidence type="ECO:0000256" key="17">
    <source>
        <dbReference type="ARBA" id="ARBA00049628"/>
    </source>
</evidence>
<comment type="pathway">
    <text evidence="18">Bacterial outer membrane biogenesis; LPS lipid A biosynthesis.</text>
</comment>
<dbReference type="RefSeq" id="WP_255228188.1">
    <property type="nucleotide sequence ID" value="NZ_JAJEKE010000013.1"/>
</dbReference>
<feature type="binding site" evidence="18">
    <location>
        <position position="20"/>
    </location>
    <ligand>
        <name>UDP-N-acetyl-alpha-D-glucosamine</name>
        <dbReference type="ChEBI" id="CHEBI:57705"/>
    </ligand>
</feature>
<comment type="function">
    <text evidence="17 18">Catalyzes the last two sequential reactions in the de novo biosynthetic pathway for UDP-N-acetylglucosamine (UDP-GlcNAc). The C-terminal domain catalyzes the transfer of acetyl group from acetyl coenzyme A to glucosamine-1-phosphate (GlcN-1-P) to produce N-acetylglucosamine-1-phosphate (GlcNAc-1-P), which is converted into UDP-GlcNAc by the transfer of uridine 5-monophosphate (from uridine 5-triphosphate), a reaction catalyzed by the N-terminal domain.</text>
</comment>
<keyword evidence="11 18" id="KW-0573">Peptidoglycan synthesis</keyword>
<evidence type="ECO:0000256" key="7">
    <source>
        <dbReference type="ARBA" id="ARBA00022723"/>
    </source>
</evidence>
<dbReference type="PANTHER" id="PTHR43584:SF3">
    <property type="entry name" value="BIFUNCTIONAL PROTEIN GLMU"/>
    <property type="match status" value="1"/>
</dbReference>
<feature type="binding site" evidence="18">
    <location>
        <position position="149"/>
    </location>
    <ligand>
        <name>UDP-N-acetyl-alpha-D-glucosamine</name>
        <dbReference type="ChEBI" id="CHEBI:57705"/>
    </ligand>
</feature>
<feature type="binding site" evidence="18">
    <location>
        <position position="434"/>
    </location>
    <ligand>
        <name>acetyl-CoA</name>
        <dbReference type="ChEBI" id="CHEBI:57288"/>
    </ligand>
</feature>
<dbReference type="Proteomes" id="UP001651880">
    <property type="component" value="Unassembled WGS sequence"/>
</dbReference>
<feature type="binding site" evidence="18">
    <location>
        <position position="97"/>
    </location>
    <ligand>
        <name>Mg(2+)</name>
        <dbReference type="ChEBI" id="CHEBI:18420"/>
    </ligand>
</feature>
<feature type="region of interest" description="Pyrophosphorylase" evidence="18">
    <location>
        <begin position="1"/>
        <end position="224"/>
    </location>
</feature>
<evidence type="ECO:0000256" key="3">
    <source>
        <dbReference type="ARBA" id="ARBA00007947"/>
    </source>
</evidence>
<comment type="similarity">
    <text evidence="3 18">In the N-terminal section; belongs to the N-acetylglucosamine-1-phosphate uridyltransferase family.</text>
</comment>
<keyword evidence="7 18" id="KW-0479">Metal-binding</keyword>
<dbReference type="InterPro" id="IPR050065">
    <property type="entry name" value="GlmU-like"/>
</dbReference>
<dbReference type="NCBIfam" id="NF010934">
    <property type="entry name" value="PRK14354.1"/>
    <property type="match status" value="1"/>
</dbReference>
<feature type="binding site" evidence="18">
    <location>
        <position position="222"/>
    </location>
    <ligand>
        <name>Mg(2+)</name>
        <dbReference type="ChEBI" id="CHEBI:18420"/>
    </ligand>
</feature>
<evidence type="ECO:0000256" key="9">
    <source>
        <dbReference type="ARBA" id="ARBA00022842"/>
    </source>
</evidence>
<comment type="subunit">
    <text evidence="18">Homotrimer.</text>
</comment>
<evidence type="ECO:0000256" key="12">
    <source>
        <dbReference type="ARBA" id="ARBA00023268"/>
    </source>
</evidence>
<feature type="region of interest" description="N-acetyltransferase" evidence="18">
    <location>
        <begin position="246"/>
        <end position="454"/>
    </location>
</feature>
<reference evidence="20 21" key="1">
    <citation type="submission" date="2021-10" db="EMBL/GenBank/DDBJ databases">
        <title>Lutispora strain m25 sp. nov., a thermophilic, non-spore-forming bacterium isolated from a lab-scale methanogenic bioreactor digesting anaerobic sludge.</title>
        <authorList>
            <person name="El Houari A."/>
            <person name="Mcdonald J."/>
        </authorList>
    </citation>
    <scope>NUCLEOTIDE SEQUENCE [LARGE SCALE GENOMIC DNA]</scope>
    <source>
        <strain evidence="21">m25</strain>
    </source>
</reference>
<feature type="binding site" evidence="18">
    <location>
        <position position="164"/>
    </location>
    <ligand>
        <name>UDP-N-acetyl-alpha-D-glucosamine</name>
        <dbReference type="ChEBI" id="CHEBI:57705"/>
    </ligand>
</feature>
<evidence type="ECO:0000313" key="20">
    <source>
        <dbReference type="EMBL" id="MCQ1530601.1"/>
    </source>
</evidence>
<name>A0ABT1NK05_9FIRM</name>
<feature type="binding site" evidence="18">
    <location>
        <position position="69"/>
    </location>
    <ligand>
        <name>UDP-N-acetyl-alpha-D-glucosamine</name>
        <dbReference type="ChEBI" id="CHEBI:57705"/>
    </ligand>
</feature>
<evidence type="ECO:0000256" key="2">
    <source>
        <dbReference type="ARBA" id="ARBA00007707"/>
    </source>
</evidence>
<accession>A0ABT1NK05</accession>
<protein>
    <recommendedName>
        <fullName evidence="18">Bifunctional protein GlmU</fullName>
    </recommendedName>
    <domain>
        <recommendedName>
            <fullName evidence="18">UDP-N-acetylglucosamine pyrophosphorylase</fullName>
            <ecNumber evidence="18">2.7.7.23</ecNumber>
        </recommendedName>
        <alternativeName>
            <fullName evidence="18">N-acetylglucosamine-1-phosphate uridyltransferase</fullName>
        </alternativeName>
    </domain>
    <domain>
        <recommendedName>
            <fullName evidence="18">Glucosamine-1-phosphate N-acetyltransferase</fullName>
            <ecNumber evidence="18">2.3.1.157</ecNumber>
        </recommendedName>
    </domain>
</protein>
<dbReference type="NCBIfam" id="TIGR01173">
    <property type="entry name" value="glmU"/>
    <property type="match status" value="1"/>
</dbReference>
<evidence type="ECO:0000313" key="21">
    <source>
        <dbReference type="Proteomes" id="UP001651880"/>
    </source>
</evidence>
<gene>
    <name evidence="18 20" type="primary">glmU</name>
    <name evidence="20" type="ORF">LJD61_13750</name>
</gene>
<keyword evidence="8 18" id="KW-0677">Repeat</keyword>
<dbReference type="InterPro" id="IPR001451">
    <property type="entry name" value="Hexapep"/>
</dbReference>
<dbReference type="Pfam" id="PF12804">
    <property type="entry name" value="NTP_transf_3"/>
    <property type="match status" value="1"/>
</dbReference>
<feature type="region of interest" description="Linker" evidence="18">
    <location>
        <begin position="225"/>
        <end position="245"/>
    </location>
</feature>
<dbReference type="EC" id="2.7.7.23" evidence="18"/>
<feature type="binding site" evidence="18">
    <location>
        <begin position="380"/>
        <end position="381"/>
    </location>
    <ligand>
        <name>acetyl-CoA</name>
        <dbReference type="ChEBI" id="CHEBI:57288"/>
    </ligand>
</feature>
<comment type="subcellular location">
    <subcellularLocation>
        <location evidence="1 18">Cytoplasm</location>
    </subcellularLocation>
</comment>
<dbReference type="InterPro" id="IPR029044">
    <property type="entry name" value="Nucleotide-diphossugar_trans"/>
</dbReference>
<keyword evidence="6 18" id="KW-0548">Nucleotidyltransferase</keyword>
<dbReference type="GO" id="GO:0019134">
    <property type="term" value="F:glucosamine-1-phosphate N-acetyltransferase activity"/>
    <property type="evidence" value="ECO:0007669"/>
    <property type="project" value="UniProtKB-EC"/>
</dbReference>
<evidence type="ECO:0000256" key="11">
    <source>
        <dbReference type="ARBA" id="ARBA00022984"/>
    </source>
</evidence>
<feature type="binding site" evidence="18">
    <location>
        <position position="222"/>
    </location>
    <ligand>
        <name>UDP-N-acetyl-alpha-D-glucosamine</name>
        <dbReference type="ChEBI" id="CHEBI:57705"/>
    </ligand>
</feature>
<proteinExistence type="inferred from homology"/>
<feature type="binding site" evidence="18">
    <location>
        <position position="327"/>
    </location>
    <ligand>
        <name>UDP-N-acetyl-alpha-D-glucosamine</name>
        <dbReference type="ChEBI" id="CHEBI:57705"/>
    </ligand>
</feature>
<evidence type="ECO:0000256" key="1">
    <source>
        <dbReference type="ARBA" id="ARBA00004496"/>
    </source>
</evidence>
<evidence type="ECO:0000256" key="14">
    <source>
        <dbReference type="ARBA" id="ARBA00023316"/>
    </source>
</evidence>
<dbReference type="Gene3D" id="2.160.10.10">
    <property type="entry name" value="Hexapeptide repeat proteins"/>
    <property type="match status" value="1"/>
</dbReference>
<keyword evidence="21" id="KW-1185">Reference proteome</keyword>
<dbReference type="CDD" id="cd02540">
    <property type="entry name" value="GT2_GlmU_N_bac"/>
    <property type="match status" value="1"/>
</dbReference>
<dbReference type="GO" id="GO:0003977">
    <property type="term" value="F:UDP-N-acetylglucosamine diphosphorylase activity"/>
    <property type="evidence" value="ECO:0007669"/>
    <property type="project" value="UniProtKB-EC"/>
</dbReference>
<evidence type="ECO:0000259" key="19">
    <source>
        <dbReference type="Pfam" id="PF12804"/>
    </source>
</evidence>
<dbReference type="Gene3D" id="3.90.550.10">
    <property type="entry name" value="Spore Coat Polysaccharide Biosynthesis Protein SpsA, Chain A"/>
    <property type="match status" value="1"/>
</dbReference>
<keyword evidence="13 18" id="KW-0012">Acyltransferase</keyword>
<dbReference type="EMBL" id="JAJEKE010000013">
    <property type="protein sequence ID" value="MCQ1530601.1"/>
    <property type="molecule type" value="Genomic_DNA"/>
</dbReference>
<feature type="binding site" evidence="18">
    <location>
        <position position="345"/>
    </location>
    <ligand>
        <name>UDP-N-acetyl-alpha-D-glucosamine</name>
        <dbReference type="ChEBI" id="CHEBI:57705"/>
    </ligand>
</feature>
<feature type="domain" description="MobA-like NTP transferase" evidence="19">
    <location>
        <begin position="3"/>
        <end position="129"/>
    </location>
</feature>
<dbReference type="CDD" id="cd03353">
    <property type="entry name" value="LbH_GlmU_C"/>
    <property type="match status" value="1"/>
</dbReference>
<comment type="pathway">
    <text evidence="18">Nucleotide-sugar biosynthesis; UDP-N-acetyl-alpha-D-glucosamine biosynthesis; N-acetyl-alpha-D-glucosamine 1-phosphate from alpha-D-glucosamine 6-phosphate (route II): step 2/2.</text>
</comment>
<feature type="binding site" evidence="18">
    <location>
        <begin position="6"/>
        <end position="9"/>
    </location>
    <ligand>
        <name>UDP-N-acetyl-alpha-D-glucosamine</name>
        <dbReference type="ChEBI" id="CHEBI:57705"/>
    </ligand>
</feature>
<dbReference type="PANTHER" id="PTHR43584">
    <property type="entry name" value="NUCLEOTIDYL TRANSFERASE"/>
    <property type="match status" value="1"/>
</dbReference>
<comment type="caution">
    <text evidence="18">Lacks conserved residue(s) required for the propagation of feature annotation.</text>
</comment>
<keyword evidence="4 18" id="KW-0963">Cytoplasm</keyword>
<dbReference type="InterPro" id="IPR025877">
    <property type="entry name" value="MobA-like_NTP_Trfase"/>
</dbReference>
<dbReference type="InterPro" id="IPR018357">
    <property type="entry name" value="Hexapep_transf_CS"/>
</dbReference>
<organism evidence="20 21">
    <name type="scientific">Lutispora saccharofermentans</name>
    <dbReference type="NCBI Taxonomy" id="3024236"/>
    <lineage>
        <taxon>Bacteria</taxon>
        <taxon>Bacillati</taxon>
        <taxon>Bacillota</taxon>
        <taxon>Clostridia</taxon>
        <taxon>Lutisporales</taxon>
        <taxon>Lutisporaceae</taxon>
        <taxon>Lutispora</taxon>
    </lineage>
</organism>
<feature type="binding site" evidence="18">
    <location>
        <position position="371"/>
    </location>
    <ligand>
        <name>UDP-N-acetyl-alpha-D-glucosamine</name>
        <dbReference type="ChEBI" id="CHEBI:57705"/>
    </ligand>
</feature>
<comment type="cofactor">
    <cofactor evidence="18">
        <name>Mg(2+)</name>
        <dbReference type="ChEBI" id="CHEBI:18420"/>
    </cofactor>
    <text evidence="18">Binds 1 Mg(2+) ion per subunit.</text>
</comment>
<dbReference type="InterPro" id="IPR005882">
    <property type="entry name" value="Bifunctional_GlmU"/>
</dbReference>
<comment type="catalytic activity">
    <reaction evidence="15 18">
        <text>alpha-D-glucosamine 1-phosphate + acetyl-CoA = N-acetyl-alpha-D-glucosamine 1-phosphate + CoA + H(+)</text>
        <dbReference type="Rhea" id="RHEA:13725"/>
        <dbReference type="ChEBI" id="CHEBI:15378"/>
        <dbReference type="ChEBI" id="CHEBI:57287"/>
        <dbReference type="ChEBI" id="CHEBI:57288"/>
        <dbReference type="ChEBI" id="CHEBI:57776"/>
        <dbReference type="ChEBI" id="CHEBI:58516"/>
        <dbReference type="EC" id="2.3.1.157"/>
    </reaction>
</comment>
<dbReference type="InterPro" id="IPR038009">
    <property type="entry name" value="GlmU_C_LbH"/>
</dbReference>
<evidence type="ECO:0000256" key="5">
    <source>
        <dbReference type="ARBA" id="ARBA00022679"/>
    </source>
</evidence>
<keyword evidence="10 18" id="KW-0133">Cell shape</keyword>
<feature type="binding site" evidence="18">
    <location>
        <position position="360"/>
    </location>
    <ligand>
        <name>UDP-N-acetyl-alpha-D-glucosamine</name>
        <dbReference type="ChEBI" id="CHEBI:57705"/>
    </ligand>
</feature>
<evidence type="ECO:0000256" key="16">
    <source>
        <dbReference type="ARBA" id="ARBA00048493"/>
    </source>
</evidence>
<feature type="binding site" evidence="18">
    <location>
        <position position="134"/>
    </location>
    <ligand>
        <name>UDP-N-acetyl-alpha-D-glucosamine</name>
        <dbReference type="ChEBI" id="CHEBI:57705"/>
    </ligand>
</feature>
<keyword evidence="9 18" id="KW-0460">Magnesium</keyword>
<comment type="catalytic activity">
    <reaction evidence="16 18">
        <text>N-acetyl-alpha-D-glucosamine 1-phosphate + UTP + H(+) = UDP-N-acetyl-alpha-D-glucosamine + diphosphate</text>
        <dbReference type="Rhea" id="RHEA:13509"/>
        <dbReference type="ChEBI" id="CHEBI:15378"/>
        <dbReference type="ChEBI" id="CHEBI:33019"/>
        <dbReference type="ChEBI" id="CHEBI:46398"/>
        <dbReference type="ChEBI" id="CHEBI:57705"/>
        <dbReference type="ChEBI" id="CHEBI:57776"/>
        <dbReference type="EC" id="2.7.7.23"/>
    </reaction>
</comment>
<dbReference type="PROSITE" id="PS00101">
    <property type="entry name" value="HEXAPEP_TRANSFERASES"/>
    <property type="match status" value="1"/>
</dbReference>
<keyword evidence="12 18" id="KW-0511">Multifunctional enzyme</keyword>
<dbReference type="EC" id="2.3.1.157" evidence="18"/>
<keyword evidence="14 18" id="KW-0961">Cell wall biogenesis/degradation</keyword>
<dbReference type="InterPro" id="IPR011004">
    <property type="entry name" value="Trimer_LpxA-like_sf"/>
</dbReference>
<comment type="pathway">
    <text evidence="18">Nucleotide-sugar biosynthesis; UDP-N-acetyl-alpha-D-glucosamine biosynthesis; UDP-N-acetyl-alpha-D-glucosamine from N-acetyl-alpha-D-glucosamine 1-phosphate: step 1/1.</text>
</comment>
<keyword evidence="5 18" id="KW-0808">Transferase</keyword>
<comment type="similarity">
    <text evidence="2 18">In the C-terminal section; belongs to the transferase hexapeptide repeat family.</text>
</comment>
<sequence length="454" mass="49341">MLAVILAAGEGKRMYSKRPKVLHELCGKAMVEHVADCARGAGASETVVVVGHGAAEVRDKLAGVKFAYQEQQLGTGHAVMQAESFIASGDVLVLCGDTPLLTSETISRMYRAHKQGNCHATVLTADFEDPYNYGRIIRDAEGKVISIVEERDADSEQKKIREINSGIYLFDGPSLKEALKGLKNDNDQKEYYLTDAIKILNEKNLNVRAFKIEDPEEIMGVNNRLQLYQAASIMTKRILEKHMLSGVTIIDAANTYIEAGVKIERDVTILPGCMLKGSAYIEEDAIIGPYTTISDSHVGKGAHIQNSVVLESRIGEGTTVGPFAYLRPGNVIGKHAKVGDFVEMKNSNFGDHSKASHLTYVGDGDVGSGVNLGCGVVFVNYDGKKKHRTKVEDNSFVGCNVNLVAPVVVGKNSYVAAGTTVTRSVPEESLAIGRARQENIEGWVRRKGLIKEEE</sequence>
<feature type="binding site" evidence="18">
    <location>
        <position position="417"/>
    </location>
    <ligand>
        <name>acetyl-CoA</name>
        <dbReference type="ChEBI" id="CHEBI:57288"/>
    </ligand>
</feature>
<evidence type="ECO:0000256" key="15">
    <source>
        <dbReference type="ARBA" id="ARBA00048247"/>
    </source>
</evidence>
<dbReference type="HAMAP" id="MF_01631">
    <property type="entry name" value="GlmU"/>
    <property type="match status" value="1"/>
</dbReference>
<dbReference type="Pfam" id="PF00132">
    <property type="entry name" value="Hexapep"/>
    <property type="match status" value="1"/>
</dbReference>
<feature type="active site" description="Proton acceptor" evidence="18">
    <location>
        <position position="357"/>
    </location>
</feature>
<dbReference type="SUPFAM" id="SSF51161">
    <property type="entry name" value="Trimeric LpxA-like enzymes"/>
    <property type="match status" value="1"/>
</dbReference>